<feature type="compositionally biased region" description="Low complexity" evidence="1">
    <location>
        <begin position="656"/>
        <end position="667"/>
    </location>
</feature>
<feature type="chain" id="PRO_5030582751" evidence="2">
    <location>
        <begin position="19"/>
        <end position="692"/>
    </location>
</feature>
<dbReference type="AlphaFoldDB" id="A0A7S0LF78"/>
<evidence type="ECO:0000256" key="1">
    <source>
        <dbReference type="SAM" id="MobiDB-lite"/>
    </source>
</evidence>
<keyword evidence="2" id="KW-0732">Signal</keyword>
<sequence>MRTLIVVLASALHAAAWSDCEFPTVEHFSIDEGAGKSYSYTVGAMNGKTYIGGYSQGSLILQGLSQTEEFPPPNSAVFLGKPFSGDITLYVAEVASTGETEKLWFFENEASVSSTRDTKIHTKGLHSVLDNNHMAAIGSYKGKLKLPDGTTWDSNVAGRNQDVAVPFVFKIDVSKANGIGPGTTGWAMEIDTLDSGFPGGAQVYSVDGDSDGNILISFSGCKFHNATCAMFQECADCAYYISKLAAADGAELWTKTMPTKAEKTGEVHGVDQFVRYSPCRLLLDKSFFCSFHMDADEEFEFDNGVALSLVGEESQACVAKFDSQGNALWAKGVLESPGTQAMSVNEDGSLLAISARNPDGPAWIARIDTSAGNEGNLLWKDAAGVGSHGVRDVMVTWNKNAARQEVIGFGQIQESFTLTDTAGFSTTINTRGGSSNYEVFIVNYVASDGSGRFAFDGGGTGLEYFFDIAMDLESGAMVIGGGIGYGAVELRWGNLRRNHAFEDNKMKAFAVKFSTTSELPSCLTSCQPTMTKSDVKAGHCYIDRHCYAANETAPYVGSECMKCNEHTPLQWSGPNVMEHCFIDDMCVAEGVGKPVSRGVVSDCETCDPSVRSNAYSLKKGFKMDANGECMEKTWKMEAHDNGWKPCTTQTARRLGTMSTAPAPASSSRLRRLAEMEKPPWDRAPGSTDDDGE</sequence>
<protein>
    <submittedName>
        <fullName evidence="3">Uncharacterized protein</fullName>
    </submittedName>
</protein>
<proteinExistence type="predicted"/>
<evidence type="ECO:0000256" key="2">
    <source>
        <dbReference type="SAM" id="SignalP"/>
    </source>
</evidence>
<feature type="compositionally biased region" description="Basic and acidic residues" evidence="1">
    <location>
        <begin position="671"/>
        <end position="680"/>
    </location>
</feature>
<feature type="region of interest" description="Disordered" evidence="1">
    <location>
        <begin position="651"/>
        <end position="692"/>
    </location>
</feature>
<organism evidence="3">
    <name type="scientific">Coccolithus braarudii</name>
    <dbReference type="NCBI Taxonomy" id="221442"/>
    <lineage>
        <taxon>Eukaryota</taxon>
        <taxon>Haptista</taxon>
        <taxon>Haptophyta</taxon>
        <taxon>Prymnesiophyceae</taxon>
        <taxon>Coccolithales</taxon>
        <taxon>Coccolithaceae</taxon>
        <taxon>Coccolithus</taxon>
    </lineage>
</organism>
<accession>A0A7S0LF78</accession>
<reference evidence="3" key="1">
    <citation type="submission" date="2021-01" db="EMBL/GenBank/DDBJ databases">
        <authorList>
            <person name="Corre E."/>
            <person name="Pelletier E."/>
            <person name="Niang G."/>
            <person name="Scheremetjew M."/>
            <person name="Finn R."/>
            <person name="Kale V."/>
            <person name="Holt S."/>
            <person name="Cochrane G."/>
            <person name="Meng A."/>
            <person name="Brown T."/>
            <person name="Cohen L."/>
        </authorList>
    </citation>
    <scope>NUCLEOTIDE SEQUENCE</scope>
    <source>
        <strain evidence="3">PLY182g</strain>
    </source>
</reference>
<feature type="signal peptide" evidence="2">
    <location>
        <begin position="1"/>
        <end position="18"/>
    </location>
</feature>
<name>A0A7S0LF78_9EUKA</name>
<evidence type="ECO:0000313" key="3">
    <source>
        <dbReference type="EMBL" id="CAD8611086.1"/>
    </source>
</evidence>
<gene>
    <name evidence="3" type="ORF">CPEL01642_LOCUS14464</name>
</gene>
<dbReference type="EMBL" id="HBEY01030470">
    <property type="protein sequence ID" value="CAD8611086.1"/>
    <property type="molecule type" value="Transcribed_RNA"/>
</dbReference>